<comment type="similarity">
    <text evidence="2 6">Belongs to the drug/metabolite transporter (DMT) superfamily. Plant drug/metabolite exporter (P-DME) (TC 2.A.7.4) family.</text>
</comment>
<reference evidence="8 9" key="1">
    <citation type="journal article" date="2023" name="BMC Biotechnol.">
        <title>Vitis rotundifolia cv Carlos genome sequencing.</title>
        <authorList>
            <person name="Huff M."/>
            <person name="Hulse-Kemp A."/>
            <person name="Scheffler B."/>
            <person name="Youngblood R."/>
            <person name="Simpson S."/>
            <person name="Babiker E."/>
            <person name="Staton M."/>
        </authorList>
    </citation>
    <scope>NUCLEOTIDE SEQUENCE [LARGE SCALE GENOMIC DNA]</scope>
    <source>
        <tissue evidence="8">Leaf</tissue>
    </source>
</reference>
<keyword evidence="4 6" id="KW-1133">Transmembrane helix</keyword>
<evidence type="ECO:0000256" key="6">
    <source>
        <dbReference type="RuleBase" id="RU363077"/>
    </source>
</evidence>
<evidence type="ECO:0000313" key="8">
    <source>
        <dbReference type="EMBL" id="KAJ9706920.1"/>
    </source>
</evidence>
<dbReference type="Pfam" id="PF00892">
    <property type="entry name" value="EamA"/>
    <property type="match status" value="2"/>
</dbReference>
<dbReference type="InterPro" id="IPR030184">
    <property type="entry name" value="WAT1-related"/>
</dbReference>
<feature type="transmembrane region" description="Helical" evidence="6">
    <location>
        <begin position="30"/>
        <end position="47"/>
    </location>
</feature>
<comment type="caution">
    <text evidence="8">The sequence shown here is derived from an EMBL/GenBank/DDBJ whole genome shotgun (WGS) entry which is preliminary data.</text>
</comment>
<dbReference type="GO" id="GO:0016020">
    <property type="term" value="C:membrane"/>
    <property type="evidence" value="ECO:0007669"/>
    <property type="project" value="UniProtKB-SubCell"/>
</dbReference>
<dbReference type="EMBL" id="JARBHA010000002">
    <property type="protein sequence ID" value="KAJ9706920.1"/>
    <property type="molecule type" value="Genomic_DNA"/>
</dbReference>
<protein>
    <recommendedName>
        <fullName evidence="6">WAT1-related protein</fullName>
    </recommendedName>
</protein>
<evidence type="ECO:0000259" key="7">
    <source>
        <dbReference type="Pfam" id="PF00892"/>
    </source>
</evidence>
<dbReference type="SUPFAM" id="SSF103481">
    <property type="entry name" value="Multidrug resistance efflux transporter EmrE"/>
    <property type="match status" value="2"/>
</dbReference>
<accession>A0AA39AG06</accession>
<evidence type="ECO:0000256" key="1">
    <source>
        <dbReference type="ARBA" id="ARBA00004141"/>
    </source>
</evidence>
<name>A0AA39AG06_VITRO</name>
<feature type="transmembrane region" description="Helical" evidence="6">
    <location>
        <begin position="162"/>
        <end position="180"/>
    </location>
</feature>
<dbReference type="AlphaFoldDB" id="A0AA39AG06"/>
<evidence type="ECO:0000256" key="4">
    <source>
        <dbReference type="ARBA" id="ARBA00022989"/>
    </source>
</evidence>
<feature type="domain" description="EamA" evidence="7">
    <location>
        <begin position="41"/>
        <end position="178"/>
    </location>
</feature>
<feature type="transmembrane region" description="Helical" evidence="6">
    <location>
        <begin position="200"/>
        <end position="219"/>
    </location>
</feature>
<dbReference type="InterPro" id="IPR037185">
    <property type="entry name" value="EmrE-like"/>
</dbReference>
<dbReference type="PANTHER" id="PTHR31218">
    <property type="entry name" value="WAT1-RELATED PROTEIN"/>
    <property type="match status" value="1"/>
</dbReference>
<feature type="transmembrane region" description="Helical" evidence="6">
    <location>
        <begin position="99"/>
        <end position="122"/>
    </location>
</feature>
<dbReference type="GO" id="GO:0022857">
    <property type="term" value="F:transmembrane transporter activity"/>
    <property type="evidence" value="ECO:0007669"/>
    <property type="project" value="InterPro"/>
</dbReference>
<feature type="transmembrane region" description="Helical" evidence="6">
    <location>
        <begin position="268"/>
        <end position="289"/>
    </location>
</feature>
<gene>
    <name evidence="8" type="ORF">PVL29_002067</name>
</gene>
<sequence length="376" mass="40935">MHAKTRVETRKEDWVGGKKRLVMELPKREVLEDFAVIGGLVGVQVVYAGNALVLSYLMSIGLNPLSLVVYSAFATFIVLTPLSYYFERSKWPSRISCKLWIQLILIAFTGVTLFQSLFLMGIEKTSPAIATAMPNLAPGLIFIIACSFRLEKVNISCMYSQVKIIGTLLCVVGAVVMSLLHSTTAKSSKLSEIIFDEEKIVGCLYLLAAVFTLSSNVVLQATTLGDFPAPISLCAITSIIGVFLTVIVEFLQNHKFDTGWPNLSLRDIVFYSLLGGSVSGLCVSFNGWAMKKRGPVLVSMFSPIGTVCSVILSVVTLGESISIGSLCGMCLMFTGLYFVLWAKGKEGFQVGEILEPELGPELEPELENDVEKPLLG</sequence>
<proteinExistence type="inferred from homology"/>
<evidence type="ECO:0000256" key="5">
    <source>
        <dbReference type="ARBA" id="ARBA00023136"/>
    </source>
</evidence>
<dbReference type="Proteomes" id="UP001168098">
    <property type="component" value="Unassembled WGS sequence"/>
</dbReference>
<evidence type="ECO:0000256" key="2">
    <source>
        <dbReference type="ARBA" id="ARBA00007635"/>
    </source>
</evidence>
<feature type="transmembrane region" description="Helical" evidence="6">
    <location>
        <begin position="321"/>
        <end position="340"/>
    </location>
</feature>
<keyword evidence="5 6" id="KW-0472">Membrane</keyword>
<feature type="domain" description="EamA" evidence="7">
    <location>
        <begin position="202"/>
        <end position="340"/>
    </location>
</feature>
<comment type="subcellular location">
    <subcellularLocation>
        <location evidence="1 6">Membrane</location>
        <topology evidence="1 6">Multi-pass membrane protein</topology>
    </subcellularLocation>
</comment>
<evidence type="ECO:0000313" key="9">
    <source>
        <dbReference type="Proteomes" id="UP001168098"/>
    </source>
</evidence>
<keyword evidence="9" id="KW-1185">Reference proteome</keyword>
<keyword evidence="3 6" id="KW-0812">Transmembrane</keyword>
<feature type="transmembrane region" description="Helical" evidence="6">
    <location>
        <begin position="67"/>
        <end position="87"/>
    </location>
</feature>
<feature type="transmembrane region" description="Helical" evidence="6">
    <location>
        <begin position="128"/>
        <end position="150"/>
    </location>
</feature>
<feature type="transmembrane region" description="Helical" evidence="6">
    <location>
        <begin position="296"/>
        <end position="315"/>
    </location>
</feature>
<evidence type="ECO:0000256" key="3">
    <source>
        <dbReference type="ARBA" id="ARBA00022692"/>
    </source>
</evidence>
<feature type="transmembrane region" description="Helical" evidence="6">
    <location>
        <begin position="231"/>
        <end position="248"/>
    </location>
</feature>
<dbReference type="InterPro" id="IPR000620">
    <property type="entry name" value="EamA_dom"/>
</dbReference>
<organism evidence="8 9">
    <name type="scientific">Vitis rotundifolia</name>
    <name type="common">Muscadine grape</name>
    <dbReference type="NCBI Taxonomy" id="103349"/>
    <lineage>
        <taxon>Eukaryota</taxon>
        <taxon>Viridiplantae</taxon>
        <taxon>Streptophyta</taxon>
        <taxon>Embryophyta</taxon>
        <taxon>Tracheophyta</taxon>
        <taxon>Spermatophyta</taxon>
        <taxon>Magnoliopsida</taxon>
        <taxon>eudicotyledons</taxon>
        <taxon>Gunneridae</taxon>
        <taxon>Pentapetalae</taxon>
        <taxon>rosids</taxon>
        <taxon>Vitales</taxon>
        <taxon>Vitaceae</taxon>
        <taxon>Viteae</taxon>
        <taxon>Vitis</taxon>
    </lineage>
</organism>